<dbReference type="HOGENOM" id="CLU_000960_22_0_1"/>
<feature type="transmembrane region" description="Helical" evidence="6">
    <location>
        <begin position="361"/>
        <end position="385"/>
    </location>
</feature>
<feature type="transmembrane region" description="Helical" evidence="6">
    <location>
        <begin position="452"/>
        <end position="469"/>
    </location>
</feature>
<evidence type="ECO:0000256" key="2">
    <source>
        <dbReference type="ARBA" id="ARBA00022692"/>
    </source>
</evidence>
<dbReference type="EMBL" id="KN822942">
    <property type="protein sequence ID" value="KIO34471.1"/>
    <property type="molecule type" value="Genomic_DNA"/>
</dbReference>
<dbReference type="InterPro" id="IPR005829">
    <property type="entry name" value="Sugar_transporter_CS"/>
</dbReference>
<evidence type="ECO:0000256" key="3">
    <source>
        <dbReference type="ARBA" id="ARBA00022989"/>
    </source>
</evidence>
<name>A0A0C3QWX5_9AGAM</name>
<dbReference type="PANTHER" id="PTHR23501:SF102">
    <property type="entry name" value="DRUG TRANSPORTER, PUTATIVE (AFU_ORTHOLOGUE AFUA_3G08530)-RELATED"/>
    <property type="match status" value="1"/>
</dbReference>
<feature type="transmembrane region" description="Helical" evidence="6">
    <location>
        <begin position="165"/>
        <end position="191"/>
    </location>
</feature>
<proteinExistence type="predicted"/>
<dbReference type="GO" id="GO:0005886">
    <property type="term" value="C:plasma membrane"/>
    <property type="evidence" value="ECO:0007669"/>
    <property type="project" value="TreeGrafter"/>
</dbReference>
<reference evidence="9" key="2">
    <citation type="submission" date="2015-01" db="EMBL/GenBank/DDBJ databases">
        <title>Evolutionary Origins and Diversification of the Mycorrhizal Mutualists.</title>
        <authorList>
            <consortium name="DOE Joint Genome Institute"/>
            <consortium name="Mycorrhizal Genomics Consortium"/>
            <person name="Kohler A."/>
            <person name="Kuo A."/>
            <person name="Nagy L.G."/>
            <person name="Floudas D."/>
            <person name="Copeland A."/>
            <person name="Barry K.W."/>
            <person name="Cichocki N."/>
            <person name="Veneault-Fourrey C."/>
            <person name="LaButti K."/>
            <person name="Lindquist E.A."/>
            <person name="Lipzen A."/>
            <person name="Lundell T."/>
            <person name="Morin E."/>
            <person name="Murat C."/>
            <person name="Riley R."/>
            <person name="Ohm R."/>
            <person name="Sun H."/>
            <person name="Tunlid A."/>
            <person name="Henrissat B."/>
            <person name="Grigoriev I.V."/>
            <person name="Hibbett D.S."/>
            <person name="Martin F."/>
        </authorList>
    </citation>
    <scope>NUCLEOTIDE SEQUENCE [LARGE SCALE GENOMIC DNA]</scope>
    <source>
        <strain evidence="9">MUT 4182</strain>
    </source>
</reference>
<feature type="transmembrane region" description="Helical" evidence="6">
    <location>
        <begin position="294"/>
        <end position="311"/>
    </location>
</feature>
<evidence type="ECO:0000256" key="4">
    <source>
        <dbReference type="ARBA" id="ARBA00023136"/>
    </source>
</evidence>
<dbReference type="Gene3D" id="1.20.1250.20">
    <property type="entry name" value="MFS general substrate transporter like domains"/>
    <property type="match status" value="1"/>
</dbReference>
<comment type="subcellular location">
    <subcellularLocation>
        <location evidence="1">Membrane</location>
        <topology evidence="1">Multi-pass membrane protein</topology>
    </subcellularLocation>
</comment>
<evidence type="ECO:0000259" key="7">
    <source>
        <dbReference type="PROSITE" id="PS50850"/>
    </source>
</evidence>
<evidence type="ECO:0000256" key="6">
    <source>
        <dbReference type="SAM" id="Phobius"/>
    </source>
</evidence>
<evidence type="ECO:0000256" key="1">
    <source>
        <dbReference type="ARBA" id="ARBA00004141"/>
    </source>
</evidence>
<dbReference type="PANTHER" id="PTHR23501">
    <property type="entry name" value="MAJOR FACILITATOR SUPERFAMILY"/>
    <property type="match status" value="1"/>
</dbReference>
<dbReference type="Pfam" id="PF07690">
    <property type="entry name" value="MFS_1"/>
    <property type="match status" value="1"/>
</dbReference>
<feature type="compositionally biased region" description="Basic and acidic residues" evidence="5">
    <location>
        <begin position="583"/>
        <end position="597"/>
    </location>
</feature>
<organism evidence="8 9">
    <name type="scientific">Tulasnella calospora MUT 4182</name>
    <dbReference type="NCBI Taxonomy" id="1051891"/>
    <lineage>
        <taxon>Eukaryota</taxon>
        <taxon>Fungi</taxon>
        <taxon>Dikarya</taxon>
        <taxon>Basidiomycota</taxon>
        <taxon>Agaricomycotina</taxon>
        <taxon>Agaricomycetes</taxon>
        <taxon>Cantharellales</taxon>
        <taxon>Tulasnellaceae</taxon>
        <taxon>Tulasnella</taxon>
    </lineage>
</organism>
<feature type="transmembrane region" description="Helical" evidence="6">
    <location>
        <begin position="134"/>
        <end position="153"/>
    </location>
</feature>
<dbReference type="SUPFAM" id="SSF103473">
    <property type="entry name" value="MFS general substrate transporter"/>
    <property type="match status" value="1"/>
</dbReference>
<feature type="transmembrane region" description="Helical" evidence="6">
    <location>
        <begin position="197"/>
        <end position="215"/>
    </location>
</feature>
<gene>
    <name evidence="8" type="ORF">M407DRAFT_3198</name>
</gene>
<feature type="compositionally biased region" description="Polar residues" evidence="5">
    <location>
        <begin position="70"/>
        <end position="81"/>
    </location>
</feature>
<feature type="transmembrane region" description="Helical" evidence="6">
    <location>
        <begin position="227"/>
        <end position="245"/>
    </location>
</feature>
<feature type="compositionally biased region" description="Low complexity" evidence="5">
    <location>
        <begin position="628"/>
        <end position="649"/>
    </location>
</feature>
<dbReference type="InterPro" id="IPR020846">
    <property type="entry name" value="MFS_dom"/>
</dbReference>
<keyword evidence="9" id="KW-1185">Reference proteome</keyword>
<dbReference type="AlphaFoldDB" id="A0A0C3QWX5"/>
<feature type="transmembrane region" description="Helical" evidence="6">
    <location>
        <begin position="397"/>
        <end position="418"/>
    </location>
</feature>
<keyword evidence="2 6" id="KW-0812">Transmembrane</keyword>
<dbReference type="PROSITE" id="PS00217">
    <property type="entry name" value="SUGAR_TRANSPORT_2"/>
    <property type="match status" value="1"/>
</dbReference>
<dbReference type="GO" id="GO:0022857">
    <property type="term" value="F:transmembrane transporter activity"/>
    <property type="evidence" value="ECO:0007669"/>
    <property type="project" value="InterPro"/>
</dbReference>
<protein>
    <recommendedName>
        <fullName evidence="7">Major facilitator superfamily (MFS) profile domain-containing protein</fullName>
    </recommendedName>
</protein>
<reference evidence="8 9" key="1">
    <citation type="submission" date="2014-04" db="EMBL/GenBank/DDBJ databases">
        <authorList>
            <consortium name="DOE Joint Genome Institute"/>
            <person name="Kuo A."/>
            <person name="Girlanda M."/>
            <person name="Perotto S."/>
            <person name="Kohler A."/>
            <person name="Nagy L.G."/>
            <person name="Floudas D."/>
            <person name="Copeland A."/>
            <person name="Barry K.W."/>
            <person name="Cichocki N."/>
            <person name="Veneault-Fourrey C."/>
            <person name="LaButti K."/>
            <person name="Lindquist E.A."/>
            <person name="Lipzen A."/>
            <person name="Lundell T."/>
            <person name="Morin E."/>
            <person name="Murat C."/>
            <person name="Sun H."/>
            <person name="Tunlid A."/>
            <person name="Henrissat B."/>
            <person name="Grigoriev I.V."/>
            <person name="Hibbett D.S."/>
            <person name="Martin F."/>
            <person name="Nordberg H.P."/>
            <person name="Cantor M.N."/>
            <person name="Hua S.X."/>
        </authorList>
    </citation>
    <scope>NUCLEOTIDE SEQUENCE [LARGE SCALE GENOMIC DNA]</scope>
    <source>
        <strain evidence="8 9">MUT 4182</strain>
    </source>
</reference>
<feature type="transmembrane region" description="Helical" evidence="6">
    <location>
        <begin position="323"/>
        <end position="340"/>
    </location>
</feature>
<keyword evidence="3 6" id="KW-1133">Transmembrane helix</keyword>
<feature type="domain" description="Major facilitator superfamily (MFS) profile" evidence="7">
    <location>
        <begin position="99"/>
        <end position="582"/>
    </location>
</feature>
<feature type="region of interest" description="Disordered" evidence="5">
    <location>
        <begin position="583"/>
        <end position="690"/>
    </location>
</feature>
<feature type="transmembrane region" description="Helical" evidence="6">
    <location>
        <begin position="251"/>
        <end position="273"/>
    </location>
</feature>
<evidence type="ECO:0000256" key="5">
    <source>
        <dbReference type="SAM" id="MobiDB-lite"/>
    </source>
</evidence>
<dbReference type="Proteomes" id="UP000054248">
    <property type="component" value="Unassembled WGS sequence"/>
</dbReference>
<dbReference type="InterPro" id="IPR036259">
    <property type="entry name" value="MFS_trans_sf"/>
</dbReference>
<accession>A0A0C3QWX5</accession>
<feature type="transmembrane region" description="Helical" evidence="6">
    <location>
        <begin position="548"/>
        <end position="577"/>
    </location>
</feature>
<feature type="transmembrane region" description="Helical" evidence="6">
    <location>
        <begin position="490"/>
        <end position="511"/>
    </location>
</feature>
<dbReference type="OrthoDB" id="2351791at2759"/>
<evidence type="ECO:0000313" key="8">
    <source>
        <dbReference type="EMBL" id="KIO34471.1"/>
    </source>
</evidence>
<feature type="transmembrane region" description="Helical" evidence="6">
    <location>
        <begin position="94"/>
        <end position="114"/>
    </location>
</feature>
<dbReference type="InterPro" id="IPR011701">
    <property type="entry name" value="MFS"/>
</dbReference>
<dbReference type="Gene3D" id="1.20.1720.10">
    <property type="entry name" value="Multidrug resistance protein D"/>
    <property type="match status" value="1"/>
</dbReference>
<sequence length="690" mass="72632">MSSSPAVTMSEHQQTPVLTLDVTPATLSYSRSRRSSLDLDLELATSTAAPSLAHAPISSSSTKSSSCSSVTLHNSPSSRPQSPAKASPLAHSTVQLLLIHFALGLALFLATTDVHLVATSLPTIASELPGASNLYTWVGVAYILPQTVLQPLWGKMADITGRKPVLYCSIMLFLLGSMLCGFATSMMWLVIARGVSGAGAGGVVPMVWIITGEVVPAEDRAKWSDTLTCVWAASALAGPLLGGVFSESVSWRWGFWINAPVCVLAAALLLIFLRDELPGNDPRPWKTQLLDLNYAGLGLLVSGTSAILVGFSEASSSGWDKPSTIVLLAVGVCLLVGACVQETYTKKTRFIPPGIFEKTGAILSFGSFFQTFAFTSATFYLALFFQAVTGASAIQAGFLLLPFSLGSALISLVANLYIRKKGDPKHMVILGFGISALGYGLMILLNQSSCKFMTVSIPLIAGLGMGLLFRSPFAAMENALPEKDRAPMTACFFLVRFIGTSVGLAAAGAIFDTRVQQTMPVGFTIDTTGSVDWRALVKIADPELRTQVLAAVSAAVSLIWVLCTPLLSISCLLSFFIDGAKKTEGPRSSGDDVEKQVSSEISESFGDEKTAIGAHDTVIDRPGSSVGTLANSTSNSATTSTTTLPLPTSRSVDEPSYPENKLEIPAVTSIPPSRSPSPVALRSPADASAV</sequence>
<feature type="compositionally biased region" description="Low complexity" evidence="5">
    <location>
        <begin position="58"/>
        <end position="69"/>
    </location>
</feature>
<evidence type="ECO:0000313" key="9">
    <source>
        <dbReference type="Proteomes" id="UP000054248"/>
    </source>
</evidence>
<dbReference type="PROSITE" id="PS50850">
    <property type="entry name" value="MFS"/>
    <property type="match status" value="1"/>
</dbReference>
<feature type="region of interest" description="Disordered" evidence="5">
    <location>
        <begin position="54"/>
        <end position="86"/>
    </location>
</feature>
<feature type="transmembrane region" description="Helical" evidence="6">
    <location>
        <begin position="427"/>
        <end position="446"/>
    </location>
</feature>
<keyword evidence="4 6" id="KW-0472">Membrane</keyword>